<keyword evidence="3" id="KW-0808">Transferase</keyword>
<organism evidence="5">
    <name type="scientific">Ornithinibacillus sp. 4-3</name>
    <dbReference type="NCBI Taxonomy" id="3231488"/>
    <lineage>
        <taxon>Bacteria</taxon>
        <taxon>Bacillati</taxon>
        <taxon>Bacillota</taxon>
        <taxon>Bacilli</taxon>
        <taxon>Bacillales</taxon>
        <taxon>Bacillaceae</taxon>
        <taxon>Ornithinibacillus</taxon>
    </lineage>
</organism>
<protein>
    <recommendedName>
        <fullName evidence="4">Diacylglycerol glucosyltransferase N-terminal domain-containing protein</fullName>
    </recommendedName>
</protein>
<feature type="domain" description="Diacylglycerol glucosyltransferase N-terminal" evidence="4">
    <location>
        <begin position="16"/>
        <end position="182"/>
    </location>
</feature>
<evidence type="ECO:0000256" key="3">
    <source>
        <dbReference type="ARBA" id="ARBA00022679"/>
    </source>
</evidence>
<dbReference type="RefSeq" id="WP_368652964.1">
    <property type="nucleotide sequence ID" value="NZ_CP162599.1"/>
</dbReference>
<comment type="similarity">
    <text evidence="1">Belongs to the glycosyltransferase 28 family.</text>
</comment>
<dbReference type="GO" id="GO:0016020">
    <property type="term" value="C:membrane"/>
    <property type="evidence" value="ECO:0007669"/>
    <property type="project" value="GOC"/>
</dbReference>
<dbReference type="PANTHER" id="PTHR43025">
    <property type="entry name" value="MONOGALACTOSYLDIACYLGLYCEROL SYNTHASE"/>
    <property type="match status" value="1"/>
</dbReference>
<name>A0AB39HPD0_9BACI</name>
<evidence type="ECO:0000259" key="4">
    <source>
        <dbReference type="Pfam" id="PF06925"/>
    </source>
</evidence>
<accession>A0AB39HPD0</accession>
<dbReference type="AlphaFoldDB" id="A0AB39HPD0"/>
<evidence type="ECO:0000313" key="5">
    <source>
        <dbReference type="EMBL" id="XDK32243.1"/>
    </source>
</evidence>
<evidence type="ECO:0000256" key="1">
    <source>
        <dbReference type="ARBA" id="ARBA00006962"/>
    </source>
</evidence>
<dbReference type="InterPro" id="IPR009695">
    <property type="entry name" value="Diacylglyc_glucosyltr_N"/>
</dbReference>
<dbReference type="Gene3D" id="3.40.50.2000">
    <property type="entry name" value="Glycogen Phosphorylase B"/>
    <property type="match status" value="1"/>
</dbReference>
<gene>
    <name evidence="5" type="ORF">AB4Y30_14660</name>
</gene>
<dbReference type="GO" id="GO:0009247">
    <property type="term" value="P:glycolipid biosynthetic process"/>
    <property type="evidence" value="ECO:0007669"/>
    <property type="project" value="InterPro"/>
</dbReference>
<dbReference type="PANTHER" id="PTHR43025:SF3">
    <property type="entry name" value="MONOGALACTOSYLDIACYLGLYCEROL SYNTHASE 1, CHLOROPLASTIC"/>
    <property type="match status" value="1"/>
</dbReference>
<proteinExistence type="inferred from homology"/>
<sequence>MYRVLFMPLLQIPSGHHHVADCIKEELEQFSGVFQCEKVEILSYCYGKAETLISIVYLQWIHKLPHLYSKVYKKSAVKNAKTNRLILTYKWLFYKKILHLLRQVNPDIILCTHALPSHILNCLKSEKLWSGKVINVYTDYFINNLWGIDQIDYHFVPSQRVKQELIHKGVKEQQIFISGIPIHPVFKKAKPSIKKSKPVILISGGNLGIGSISQLLHRLIPSGTIQYKVLCGKNQILFDYLTKLNHPHILPIPYIDSKEEMNSFYEKADAILTKPGGVTVAECLWKRLPIFVYEVLPGQEEYNLEYLKEQGLVFHLDNWSSSMNIEKIVIHYLQNKLVHFYKSVDSFNQTLEDHNTSNIIRNFIV</sequence>
<evidence type="ECO:0000256" key="2">
    <source>
        <dbReference type="ARBA" id="ARBA00022676"/>
    </source>
</evidence>
<dbReference type="SUPFAM" id="SSF53756">
    <property type="entry name" value="UDP-Glycosyltransferase/glycogen phosphorylase"/>
    <property type="match status" value="1"/>
</dbReference>
<reference evidence="5" key="1">
    <citation type="submission" date="2024-07" db="EMBL/GenBank/DDBJ databases">
        <title>Halotolerant mesophilic bacterium Ornithinibacillus sp. 4-3, sp. nov., isolated from soil.</title>
        <authorList>
            <person name="Sidarenka A.V."/>
            <person name="Guliayeva D.E."/>
            <person name="Leanovich S.I."/>
            <person name="Hileuskaya K.S."/>
            <person name="Akhremchuk A.E."/>
            <person name="Sikolenko M.A."/>
            <person name="Valentovich L.N."/>
        </authorList>
    </citation>
    <scope>NUCLEOTIDE SEQUENCE</scope>
    <source>
        <strain evidence="5">4-3</strain>
    </source>
</reference>
<dbReference type="EMBL" id="CP162599">
    <property type="protein sequence ID" value="XDK32243.1"/>
    <property type="molecule type" value="Genomic_DNA"/>
</dbReference>
<dbReference type="Pfam" id="PF06925">
    <property type="entry name" value="MGDG_synth"/>
    <property type="match status" value="1"/>
</dbReference>
<dbReference type="GO" id="GO:0016758">
    <property type="term" value="F:hexosyltransferase activity"/>
    <property type="evidence" value="ECO:0007669"/>
    <property type="project" value="InterPro"/>
</dbReference>
<keyword evidence="2" id="KW-0328">Glycosyltransferase</keyword>
<dbReference type="InterPro" id="IPR050519">
    <property type="entry name" value="Glycosyltransf_28_UgtP"/>
</dbReference>